<accession>A0A9P6BW53</accession>
<comment type="caution">
    <text evidence="2">The sequence shown here is derived from an EMBL/GenBank/DDBJ whole genome shotgun (WGS) entry which is preliminary data.</text>
</comment>
<reference evidence="2" key="1">
    <citation type="submission" date="2020-11" db="EMBL/GenBank/DDBJ databases">
        <authorList>
            <consortium name="DOE Joint Genome Institute"/>
            <person name="Ahrendt S."/>
            <person name="Riley R."/>
            <person name="Andreopoulos W."/>
            <person name="Labutti K."/>
            <person name="Pangilinan J."/>
            <person name="Ruiz-Duenas F.J."/>
            <person name="Barrasa J.M."/>
            <person name="Sanchez-Garcia M."/>
            <person name="Camarero S."/>
            <person name="Miyauchi S."/>
            <person name="Serrano A."/>
            <person name="Linde D."/>
            <person name="Babiker R."/>
            <person name="Drula E."/>
            <person name="Ayuso-Fernandez I."/>
            <person name="Pacheco R."/>
            <person name="Padilla G."/>
            <person name="Ferreira P."/>
            <person name="Barriuso J."/>
            <person name="Kellner H."/>
            <person name="Castanera R."/>
            <person name="Alfaro M."/>
            <person name="Ramirez L."/>
            <person name="Pisabarro A.G."/>
            <person name="Kuo A."/>
            <person name="Tritt A."/>
            <person name="Lipzen A."/>
            <person name="He G."/>
            <person name="Yan M."/>
            <person name="Ng V."/>
            <person name="Cullen D."/>
            <person name="Martin F."/>
            <person name="Rosso M.-N."/>
            <person name="Henrissat B."/>
            <person name="Hibbett D."/>
            <person name="Martinez A.T."/>
            <person name="Grigoriev I.V."/>
        </authorList>
    </citation>
    <scope>NUCLEOTIDE SEQUENCE</scope>
    <source>
        <strain evidence="2">MF-IS2</strain>
    </source>
</reference>
<dbReference type="Gene3D" id="1.10.510.10">
    <property type="entry name" value="Transferase(Phosphotransferase) domain 1"/>
    <property type="match status" value="1"/>
</dbReference>
<proteinExistence type="predicted"/>
<sequence>GFKYQSHVLVALYRLSKVSTLHPQHYVLKDVVLDQCPVAVDSGGFCDVYREYYGGQYLCLRILCVYEDSKDRFLRHYSKETILWGQAKHSNILPFYGVCYLGDEPFKQICLMSPWMENGNTVAYLKTHPSVPCRPLVCNVACGLKYLHDKDIIHGDLKGVCSVLYSPATLLLNTAKLT</sequence>
<feature type="non-terminal residue" evidence="2">
    <location>
        <position position="1"/>
    </location>
</feature>
<dbReference type="PANTHER" id="PTHR44329:SF84">
    <property type="entry name" value="PROTEIN KINASE LIKE PROTEIN"/>
    <property type="match status" value="1"/>
</dbReference>
<dbReference type="GO" id="GO:0005524">
    <property type="term" value="F:ATP binding"/>
    <property type="evidence" value="ECO:0007669"/>
    <property type="project" value="InterPro"/>
</dbReference>
<dbReference type="SUPFAM" id="SSF56112">
    <property type="entry name" value="Protein kinase-like (PK-like)"/>
    <property type="match status" value="1"/>
</dbReference>
<evidence type="ECO:0000313" key="2">
    <source>
        <dbReference type="EMBL" id="KAF9440080.1"/>
    </source>
</evidence>
<dbReference type="InterPro" id="IPR001245">
    <property type="entry name" value="Ser-Thr/Tyr_kinase_cat_dom"/>
</dbReference>
<dbReference type="PANTHER" id="PTHR44329">
    <property type="entry name" value="SERINE/THREONINE-PROTEIN KINASE TNNI3K-RELATED"/>
    <property type="match status" value="1"/>
</dbReference>
<dbReference type="EMBL" id="MU152892">
    <property type="protein sequence ID" value="KAF9440080.1"/>
    <property type="molecule type" value="Genomic_DNA"/>
</dbReference>
<dbReference type="PROSITE" id="PS50011">
    <property type="entry name" value="PROTEIN_KINASE_DOM"/>
    <property type="match status" value="1"/>
</dbReference>
<keyword evidence="3" id="KW-1185">Reference proteome</keyword>
<name>A0A9P6BW53_9AGAR</name>
<evidence type="ECO:0000259" key="1">
    <source>
        <dbReference type="PROSITE" id="PS50011"/>
    </source>
</evidence>
<feature type="domain" description="Protein kinase" evidence="1">
    <location>
        <begin position="34"/>
        <end position="178"/>
    </location>
</feature>
<evidence type="ECO:0000313" key="3">
    <source>
        <dbReference type="Proteomes" id="UP000807342"/>
    </source>
</evidence>
<dbReference type="GO" id="GO:0004674">
    <property type="term" value="F:protein serine/threonine kinase activity"/>
    <property type="evidence" value="ECO:0007669"/>
    <property type="project" value="TreeGrafter"/>
</dbReference>
<dbReference type="AlphaFoldDB" id="A0A9P6BW53"/>
<dbReference type="InterPro" id="IPR011009">
    <property type="entry name" value="Kinase-like_dom_sf"/>
</dbReference>
<dbReference type="InterPro" id="IPR000719">
    <property type="entry name" value="Prot_kinase_dom"/>
</dbReference>
<dbReference type="InterPro" id="IPR051681">
    <property type="entry name" value="Ser/Thr_Kinases-Pseudokinases"/>
</dbReference>
<organism evidence="2 3">
    <name type="scientific">Macrolepiota fuliginosa MF-IS2</name>
    <dbReference type="NCBI Taxonomy" id="1400762"/>
    <lineage>
        <taxon>Eukaryota</taxon>
        <taxon>Fungi</taxon>
        <taxon>Dikarya</taxon>
        <taxon>Basidiomycota</taxon>
        <taxon>Agaricomycotina</taxon>
        <taxon>Agaricomycetes</taxon>
        <taxon>Agaricomycetidae</taxon>
        <taxon>Agaricales</taxon>
        <taxon>Agaricineae</taxon>
        <taxon>Agaricaceae</taxon>
        <taxon>Macrolepiota</taxon>
    </lineage>
</organism>
<dbReference type="OrthoDB" id="3236663at2759"/>
<dbReference type="Pfam" id="PF07714">
    <property type="entry name" value="PK_Tyr_Ser-Thr"/>
    <property type="match status" value="1"/>
</dbReference>
<dbReference type="Proteomes" id="UP000807342">
    <property type="component" value="Unassembled WGS sequence"/>
</dbReference>
<gene>
    <name evidence="2" type="ORF">P691DRAFT_688782</name>
</gene>
<protein>
    <recommendedName>
        <fullName evidence="1">Protein kinase domain-containing protein</fullName>
    </recommendedName>
</protein>